<sequence length="94" mass="9683">MWCAAHEPSPSPEHSTPVGNQSGPAGGAVHPPALPPSMGVSPPPSSDQDGRLPLTTAWTSTKQWAILLVVDFLLAAVSSALCLPAITDFKPVSM</sequence>
<protein>
    <recommendedName>
        <fullName evidence="5">CASP-like protein</fullName>
    </recommendedName>
</protein>
<evidence type="ECO:0000313" key="3">
    <source>
        <dbReference type="EMBL" id="KIR57539.1"/>
    </source>
</evidence>
<accession>A0ABR5B1R9</accession>
<evidence type="ECO:0008006" key="5">
    <source>
        <dbReference type="Google" id="ProtNLM"/>
    </source>
</evidence>
<feature type="compositionally biased region" description="Low complexity" evidence="1">
    <location>
        <begin position="1"/>
        <end position="15"/>
    </location>
</feature>
<proteinExistence type="predicted"/>
<keyword evidence="2" id="KW-0472">Membrane</keyword>
<name>A0ABR5B1R9_CRYGA</name>
<keyword evidence="2" id="KW-1133">Transmembrane helix</keyword>
<feature type="region of interest" description="Disordered" evidence="1">
    <location>
        <begin position="1"/>
        <end position="54"/>
    </location>
</feature>
<keyword evidence="4" id="KW-1185">Reference proteome</keyword>
<keyword evidence="2" id="KW-0812">Transmembrane</keyword>
<gene>
    <name evidence="3" type="ORF">I314_06678</name>
</gene>
<dbReference type="EMBL" id="KN848913">
    <property type="protein sequence ID" value="KIR57539.1"/>
    <property type="molecule type" value="Genomic_DNA"/>
</dbReference>
<feature type="transmembrane region" description="Helical" evidence="2">
    <location>
        <begin position="64"/>
        <end position="86"/>
    </location>
</feature>
<reference evidence="3 4" key="1">
    <citation type="submission" date="2015-01" db="EMBL/GenBank/DDBJ databases">
        <title>The Genome Sequence of Cryptococcus gattii CA1873.</title>
        <authorList>
            <consortium name="The Broad Institute Genomics Platform"/>
            <person name="Cuomo C."/>
            <person name="Litvintseva A."/>
            <person name="Chen Y."/>
            <person name="Heitman J."/>
            <person name="Sun S."/>
            <person name="Springer D."/>
            <person name="Dromer F."/>
            <person name="Young S."/>
            <person name="Zeng Q."/>
            <person name="Gargeya S."/>
            <person name="Abouelleil A."/>
            <person name="Alvarado L."/>
            <person name="Chapman S.B."/>
            <person name="Gainer-Dewar J."/>
            <person name="Goldberg J."/>
            <person name="Griggs A."/>
            <person name="Gujja S."/>
            <person name="Hansen M."/>
            <person name="Howarth C."/>
            <person name="Imamovic A."/>
            <person name="Larimer J."/>
            <person name="Murphy C."/>
            <person name="Naylor J."/>
            <person name="Pearson M."/>
            <person name="Priest M."/>
            <person name="Roberts A."/>
            <person name="Saif S."/>
            <person name="Shea T."/>
            <person name="Sykes S."/>
            <person name="Wortman J."/>
            <person name="Nusbaum C."/>
            <person name="Birren B."/>
        </authorList>
    </citation>
    <scope>NUCLEOTIDE SEQUENCE [LARGE SCALE GENOMIC DNA]</scope>
    <source>
        <strain evidence="3 4">CA1873</strain>
    </source>
</reference>
<evidence type="ECO:0000256" key="1">
    <source>
        <dbReference type="SAM" id="MobiDB-lite"/>
    </source>
</evidence>
<organism evidence="3 4">
    <name type="scientific">Cryptococcus bacillisporus CA1873</name>
    <dbReference type="NCBI Taxonomy" id="1296111"/>
    <lineage>
        <taxon>Eukaryota</taxon>
        <taxon>Fungi</taxon>
        <taxon>Dikarya</taxon>
        <taxon>Basidiomycota</taxon>
        <taxon>Agaricomycotina</taxon>
        <taxon>Tremellomycetes</taxon>
        <taxon>Tremellales</taxon>
        <taxon>Cryptococcaceae</taxon>
        <taxon>Cryptococcus</taxon>
        <taxon>Cryptococcus gattii species complex</taxon>
    </lineage>
</organism>
<evidence type="ECO:0000256" key="2">
    <source>
        <dbReference type="SAM" id="Phobius"/>
    </source>
</evidence>
<evidence type="ECO:0000313" key="4">
    <source>
        <dbReference type="Proteomes" id="UP000053800"/>
    </source>
</evidence>
<dbReference type="Proteomes" id="UP000053800">
    <property type="component" value="Unassembled WGS sequence"/>
</dbReference>